<proteinExistence type="predicted"/>
<reference evidence="4" key="1">
    <citation type="journal article" date="2018" name="Nat. Microbiol.">
        <title>Leveraging single-cell genomics to expand the fungal tree of life.</title>
        <authorList>
            <person name="Ahrendt S.R."/>
            <person name="Quandt C.A."/>
            <person name="Ciobanu D."/>
            <person name="Clum A."/>
            <person name="Salamov A."/>
            <person name="Andreopoulos B."/>
            <person name="Cheng J.F."/>
            <person name="Woyke T."/>
            <person name="Pelin A."/>
            <person name="Henrissat B."/>
            <person name="Reynolds N.K."/>
            <person name="Benny G.L."/>
            <person name="Smith M.E."/>
            <person name="James T.Y."/>
            <person name="Grigoriev I.V."/>
        </authorList>
    </citation>
    <scope>NUCLEOTIDE SEQUENCE [LARGE SCALE GENOMIC DNA]</scope>
</reference>
<evidence type="ECO:0000313" key="4">
    <source>
        <dbReference type="Proteomes" id="UP000267251"/>
    </source>
</evidence>
<name>A0A4P9Y316_9FUNG</name>
<feature type="chain" id="PRO_5020596231" evidence="2">
    <location>
        <begin position="23"/>
        <end position="205"/>
    </location>
</feature>
<organism evidence="3 4">
    <name type="scientific">Piptocephalis cylindrospora</name>
    <dbReference type="NCBI Taxonomy" id="1907219"/>
    <lineage>
        <taxon>Eukaryota</taxon>
        <taxon>Fungi</taxon>
        <taxon>Fungi incertae sedis</taxon>
        <taxon>Zoopagomycota</taxon>
        <taxon>Zoopagomycotina</taxon>
        <taxon>Zoopagomycetes</taxon>
        <taxon>Zoopagales</taxon>
        <taxon>Piptocephalidaceae</taxon>
        <taxon>Piptocephalis</taxon>
    </lineage>
</organism>
<evidence type="ECO:0000313" key="3">
    <source>
        <dbReference type="EMBL" id="RKP13183.1"/>
    </source>
</evidence>
<dbReference type="EMBL" id="KZ988087">
    <property type="protein sequence ID" value="RKP13183.1"/>
    <property type="molecule type" value="Genomic_DNA"/>
</dbReference>
<feature type="compositionally biased region" description="Polar residues" evidence="1">
    <location>
        <begin position="182"/>
        <end position="205"/>
    </location>
</feature>
<feature type="compositionally biased region" description="Low complexity" evidence="1">
    <location>
        <begin position="120"/>
        <end position="151"/>
    </location>
</feature>
<gene>
    <name evidence="3" type="ORF">BJ684DRAFT_16390</name>
</gene>
<feature type="region of interest" description="Disordered" evidence="1">
    <location>
        <begin position="80"/>
        <end position="205"/>
    </location>
</feature>
<feature type="signal peptide" evidence="2">
    <location>
        <begin position="1"/>
        <end position="22"/>
    </location>
</feature>
<keyword evidence="2" id="KW-0732">Signal</keyword>
<sequence>MRLLSLPIILTLLALPSTPVQAAPMPAWSVGKIATVGSAVAMGTGIGIFGYHSYRDLKKNEKVRKDIEALQKEKNAVAEANALASFSPKKKPSPTQTSTETTIEPTSTQNSTETTKDPHPSSSADPSSADSSSAPSAVPSSIPSTSPSSTPQQDRKNDTKDLLNSSSANTAPKGREEEKGQTPYSSTPEDQPSVEPTPSSKVSKV</sequence>
<keyword evidence="4" id="KW-1185">Reference proteome</keyword>
<evidence type="ECO:0000256" key="1">
    <source>
        <dbReference type="SAM" id="MobiDB-lite"/>
    </source>
</evidence>
<accession>A0A4P9Y316</accession>
<evidence type="ECO:0000256" key="2">
    <source>
        <dbReference type="SAM" id="SignalP"/>
    </source>
</evidence>
<dbReference type="Proteomes" id="UP000267251">
    <property type="component" value="Unassembled WGS sequence"/>
</dbReference>
<feature type="compositionally biased region" description="Low complexity" evidence="1">
    <location>
        <begin position="93"/>
        <end position="109"/>
    </location>
</feature>
<protein>
    <submittedName>
        <fullName evidence="3">Uncharacterized protein</fullName>
    </submittedName>
</protein>
<dbReference type="AlphaFoldDB" id="A0A4P9Y316"/>